<evidence type="ECO:0000313" key="3">
    <source>
        <dbReference type="EnsemblMetazoa" id="KAF7494758.1"/>
    </source>
</evidence>
<evidence type="ECO:0000313" key="4">
    <source>
        <dbReference type="Proteomes" id="UP000070412"/>
    </source>
</evidence>
<dbReference type="EnsemblMetazoa" id="SSS_6593s_mrna">
    <property type="protein sequence ID" value="KAF7494758.1"/>
    <property type="gene ID" value="SSS_6593"/>
</dbReference>
<dbReference type="EMBL" id="WVUK01000052">
    <property type="protein sequence ID" value="KAF7494758.1"/>
    <property type="molecule type" value="Genomic_DNA"/>
</dbReference>
<dbReference type="Proteomes" id="UP000070412">
    <property type="component" value="Unassembled WGS sequence"/>
</dbReference>
<accession>A0A834VID0</accession>
<sequence length="95" mass="10902">MADDDEEFEFEYTKHKIRIKTECKMHQIIQGTTWPFNESQNSNSEQRRDSVTSTIRQAYSQGSATHHQYKTFSTKKSESSSKSSTTTSSAVNNNN</sequence>
<protein>
    <submittedName>
        <fullName evidence="2 3">Uncharacterized protein</fullName>
    </submittedName>
</protein>
<proteinExistence type="predicted"/>
<feature type="compositionally biased region" description="Low complexity" evidence="1">
    <location>
        <begin position="70"/>
        <end position="89"/>
    </location>
</feature>
<evidence type="ECO:0000313" key="2">
    <source>
        <dbReference type="EMBL" id="KAF7494758.1"/>
    </source>
</evidence>
<name>A0A834VID0_SARSC</name>
<evidence type="ECO:0000256" key="1">
    <source>
        <dbReference type="SAM" id="MobiDB-lite"/>
    </source>
</evidence>
<reference evidence="3" key="3">
    <citation type="submission" date="2022-06" db="UniProtKB">
        <authorList>
            <consortium name="EnsemblMetazoa"/>
        </authorList>
    </citation>
    <scope>IDENTIFICATION</scope>
</reference>
<gene>
    <name evidence="2" type="ORF">SSS_6593</name>
</gene>
<keyword evidence="4" id="KW-1185">Reference proteome</keyword>
<feature type="compositionally biased region" description="Polar residues" evidence="1">
    <location>
        <begin position="33"/>
        <end position="44"/>
    </location>
</feature>
<organism evidence="2">
    <name type="scientific">Sarcoptes scabiei</name>
    <name type="common">Itch mite</name>
    <name type="synonym">Acarus scabiei</name>
    <dbReference type="NCBI Taxonomy" id="52283"/>
    <lineage>
        <taxon>Eukaryota</taxon>
        <taxon>Metazoa</taxon>
        <taxon>Ecdysozoa</taxon>
        <taxon>Arthropoda</taxon>
        <taxon>Chelicerata</taxon>
        <taxon>Arachnida</taxon>
        <taxon>Acari</taxon>
        <taxon>Acariformes</taxon>
        <taxon>Sarcoptiformes</taxon>
        <taxon>Astigmata</taxon>
        <taxon>Psoroptidia</taxon>
        <taxon>Sarcoptoidea</taxon>
        <taxon>Sarcoptidae</taxon>
        <taxon>Sarcoptinae</taxon>
        <taxon>Sarcoptes</taxon>
    </lineage>
</organism>
<reference evidence="2" key="2">
    <citation type="submission" date="2020-01" db="EMBL/GenBank/DDBJ databases">
        <authorList>
            <person name="Korhonen P.K.K."/>
            <person name="Guangxu M.G."/>
            <person name="Wang T.W."/>
            <person name="Stroehlein A.J.S."/>
            <person name="Young N.D."/>
            <person name="Ang C.-S.A."/>
            <person name="Fernando D.W.F."/>
            <person name="Lu H.L."/>
            <person name="Taylor S.T."/>
            <person name="Ehtesham M.E.M."/>
            <person name="Najaraj S.H.N."/>
            <person name="Harsha G.H.G."/>
            <person name="Madugundu A.M."/>
            <person name="Renuse S.R."/>
            <person name="Holt D.H."/>
            <person name="Pandey A.P."/>
            <person name="Papenfuss A.P."/>
            <person name="Gasser R.B.G."/>
            <person name="Fischer K.F."/>
        </authorList>
    </citation>
    <scope>NUCLEOTIDE SEQUENCE</scope>
    <source>
        <strain evidence="2">SSS_KF_BRIS2020</strain>
    </source>
</reference>
<dbReference type="AlphaFoldDB" id="A0A834VID0"/>
<feature type="compositionally biased region" description="Polar residues" evidence="1">
    <location>
        <begin position="51"/>
        <end position="66"/>
    </location>
</feature>
<feature type="region of interest" description="Disordered" evidence="1">
    <location>
        <begin position="33"/>
        <end position="95"/>
    </location>
</feature>
<reference evidence="4" key="1">
    <citation type="journal article" date="2020" name="PLoS Negl. Trop. Dis.">
        <title>High-quality nuclear genome for Sarcoptes scabiei-A critical resource for a neglected parasite.</title>
        <authorList>
            <person name="Korhonen P.K."/>
            <person name="Gasser R.B."/>
            <person name="Ma G."/>
            <person name="Wang T."/>
            <person name="Stroehlein A.J."/>
            <person name="Young N.D."/>
            <person name="Ang C.S."/>
            <person name="Fernando D.D."/>
            <person name="Lu H.C."/>
            <person name="Taylor S."/>
            <person name="Reynolds S.L."/>
            <person name="Mofiz E."/>
            <person name="Najaraj S.H."/>
            <person name="Gowda H."/>
            <person name="Madugundu A."/>
            <person name="Renuse S."/>
            <person name="Holt D."/>
            <person name="Pandey A."/>
            <person name="Papenfuss A.T."/>
            <person name="Fischer K."/>
        </authorList>
    </citation>
    <scope>NUCLEOTIDE SEQUENCE [LARGE SCALE GENOMIC DNA]</scope>
</reference>